<evidence type="ECO:0000313" key="2">
    <source>
        <dbReference type="Proteomes" id="UP000280455"/>
    </source>
</evidence>
<name>A0AAD0ZH68_9PSED</name>
<proteinExistence type="predicted"/>
<gene>
    <name evidence="1" type="ORF">C4K07_1925</name>
</gene>
<dbReference type="EMBL" id="CP027750">
    <property type="protein sequence ID" value="AZE28720.1"/>
    <property type="molecule type" value="Genomic_DNA"/>
</dbReference>
<evidence type="ECO:0000313" key="1">
    <source>
        <dbReference type="EMBL" id="AZE28720.1"/>
    </source>
</evidence>
<dbReference type="AlphaFoldDB" id="A0AAD0ZH68"/>
<reference evidence="1 2" key="1">
    <citation type="submission" date="2018-03" db="EMBL/GenBank/DDBJ databases">
        <title>Diversity of phytobeneficial traits revealed by whole-genome analysis of worldwide-isolated phenazine-producing Pseudomonas spp.</title>
        <authorList>
            <person name="Biessy A."/>
            <person name="Novinscak A."/>
            <person name="Blom J."/>
            <person name="Leger G."/>
            <person name="Thomashow L.S."/>
            <person name="Cazorla F.M."/>
            <person name="Josic D."/>
            <person name="Filion M."/>
        </authorList>
    </citation>
    <scope>NUCLEOTIDE SEQUENCE [LARGE SCALE GENOMIC DNA]</scope>
    <source>
        <strain evidence="1 2">ChPhzS24</strain>
    </source>
</reference>
<accession>A0AAD0ZH68</accession>
<sequence length="39" mass="4088">MVVPSSAKRGFSGVGAACAGEKGKNCTDSKRLARFWSNL</sequence>
<dbReference type="Proteomes" id="UP000280455">
    <property type="component" value="Chromosome"/>
</dbReference>
<protein>
    <submittedName>
        <fullName evidence="1">Uncharacterized protein</fullName>
    </submittedName>
</protein>
<organism evidence="1 2">
    <name type="scientific">Pseudomonas chlororaphis subsp. aureofaciens</name>
    <dbReference type="NCBI Taxonomy" id="587851"/>
    <lineage>
        <taxon>Bacteria</taxon>
        <taxon>Pseudomonadati</taxon>
        <taxon>Pseudomonadota</taxon>
        <taxon>Gammaproteobacteria</taxon>
        <taxon>Pseudomonadales</taxon>
        <taxon>Pseudomonadaceae</taxon>
        <taxon>Pseudomonas</taxon>
    </lineage>
</organism>